<reference evidence="1 2" key="1">
    <citation type="submission" date="2017-12" db="EMBL/GenBank/DDBJ databases">
        <title>High-resolution comparative analysis of great ape genomes.</title>
        <authorList>
            <person name="Pollen A."/>
            <person name="Hastie A."/>
            <person name="Hormozdiari F."/>
            <person name="Dougherty M."/>
            <person name="Liu R."/>
            <person name="Chaisson M."/>
            <person name="Hoppe E."/>
            <person name="Hill C."/>
            <person name="Pang A."/>
            <person name="Hillier L."/>
            <person name="Baker C."/>
            <person name="Armstrong J."/>
            <person name="Shendure J."/>
            <person name="Paten B."/>
            <person name="Wilson R."/>
            <person name="Chao H."/>
            <person name="Schneider V."/>
            <person name="Ventura M."/>
            <person name="Kronenberg Z."/>
            <person name="Murali S."/>
            <person name="Gordon D."/>
            <person name="Cantsilieris S."/>
            <person name="Munson K."/>
            <person name="Nelson B."/>
            <person name="Raja A."/>
            <person name="Underwood J."/>
            <person name="Diekhans M."/>
            <person name="Fiddes I."/>
            <person name="Haussler D."/>
            <person name="Eichler E."/>
        </authorList>
    </citation>
    <scope>NUCLEOTIDE SEQUENCE [LARGE SCALE GENOMIC DNA]</scope>
    <source>
        <strain evidence="1">Yerkes chimp pedigree #C0471</strain>
    </source>
</reference>
<dbReference type="Gene3D" id="1.25.40.20">
    <property type="entry name" value="Ankyrin repeat-containing domain"/>
    <property type="match status" value="1"/>
</dbReference>
<dbReference type="InterPro" id="IPR036770">
    <property type="entry name" value="Ankyrin_rpt-contain_sf"/>
</dbReference>
<proteinExistence type="predicted"/>
<dbReference type="Proteomes" id="UP000236370">
    <property type="component" value="Unassembled WGS sequence"/>
</dbReference>
<sequence>SGVQVDLEARDFEGLTPLHTAILALNVAMRPSDLCPRVLSTQARDRLDCVHMLLQMGANHTSQR</sequence>
<evidence type="ECO:0000313" key="1">
    <source>
        <dbReference type="EMBL" id="PNI95834.1"/>
    </source>
</evidence>
<organism evidence="1 2">
    <name type="scientific">Pan troglodytes</name>
    <name type="common">Chimpanzee</name>
    <dbReference type="NCBI Taxonomy" id="9598"/>
    <lineage>
        <taxon>Eukaryota</taxon>
        <taxon>Metazoa</taxon>
        <taxon>Chordata</taxon>
        <taxon>Craniata</taxon>
        <taxon>Vertebrata</taxon>
        <taxon>Euteleostomi</taxon>
        <taxon>Mammalia</taxon>
        <taxon>Eutheria</taxon>
        <taxon>Euarchontoglires</taxon>
        <taxon>Primates</taxon>
        <taxon>Haplorrhini</taxon>
        <taxon>Catarrhini</taxon>
        <taxon>Hominidae</taxon>
        <taxon>Pan</taxon>
    </lineage>
</organism>
<protein>
    <submittedName>
        <fullName evidence="1">NFKBID isoform 1</fullName>
    </submittedName>
</protein>
<gene>
    <name evidence="1" type="ORF">CK820_G0030246</name>
</gene>
<name>A0A2J8QHQ6_PANTR</name>
<comment type="caution">
    <text evidence="1">The sequence shown here is derived from an EMBL/GenBank/DDBJ whole genome shotgun (WGS) entry which is preliminary data.</text>
</comment>
<dbReference type="AlphaFoldDB" id="A0A2J8QHQ6"/>
<feature type="non-terminal residue" evidence="1">
    <location>
        <position position="1"/>
    </location>
</feature>
<accession>A0A2J8QHQ6</accession>
<dbReference type="EMBL" id="NBAG03000037">
    <property type="protein sequence ID" value="PNI95834.1"/>
    <property type="molecule type" value="Genomic_DNA"/>
</dbReference>
<dbReference type="SUPFAM" id="SSF48403">
    <property type="entry name" value="Ankyrin repeat"/>
    <property type="match status" value="1"/>
</dbReference>
<evidence type="ECO:0000313" key="2">
    <source>
        <dbReference type="Proteomes" id="UP000236370"/>
    </source>
</evidence>